<gene>
    <name evidence="1" type="ORF">HICCMSTLAB_LOCUS6944</name>
</gene>
<comment type="caution">
    <text evidence="1">The sequence shown here is derived from an EMBL/GenBank/DDBJ whole genome shotgun (WGS) entry which is preliminary data.</text>
</comment>
<dbReference type="EMBL" id="CAJNRD030001120">
    <property type="protein sequence ID" value="CAG5093608.1"/>
    <property type="molecule type" value="Genomic_DNA"/>
</dbReference>
<reference evidence="1" key="1">
    <citation type="submission" date="2021-04" db="EMBL/GenBank/DDBJ databases">
        <authorList>
            <person name="Chebbi M.A.C M."/>
        </authorList>
    </citation>
    <scope>NUCLEOTIDE SEQUENCE</scope>
</reference>
<protein>
    <submittedName>
        <fullName evidence="1">Uncharacterized protein</fullName>
    </submittedName>
</protein>
<organism evidence="1 2">
    <name type="scientific">Cotesia congregata</name>
    <name type="common">Parasitoid wasp</name>
    <name type="synonym">Apanteles congregatus</name>
    <dbReference type="NCBI Taxonomy" id="51543"/>
    <lineage>
        <taxon>Eukaryota</taxon>
        <taxon>Metazoa</taxon>
        <taxon>Ecdysozoa</taxon>
        <taxon>Arthropoda</taxon>
        <taxon>Hexapoda</taxon>
        <taxon>Insecta</taxon>
        <taxon>Pterygota</taxon>
        <taxon>Neoptera</taxon>
        <taxon>Endopterygota</taxon>
        <taxon>Hymenoptera</taxon>
        <taxon>Apocrita</taxon>
        <taxon>Ichneumonoidea</taxon>
        <taxon>Braconidae</taxon>
        <taxon>Microgastrinae</taxon>
        <taxon>Cotesia</taxon>
    </lineage>
</organism>
<sequence length="233" mass="27231">MQTTTDLFQMCDKFGICYDVNFLNTLNKTKDNYSTEINATVKEIEEFSYTTDNCLDPIKVCVDNQCKCLHGMIQWNNKCYSSRGGFCLDSSHCLSTHLEYTFCWGNERTERSPNILCHAVLGYFSVAGVLVNHSDSTSHCRYAWNQPQDSNRFEFFKPNEKIVWKNSNIKLDNAIYGGPDYRSWYHLYLICQTEHNRIKYLGQLLKPNYNVCRFILNGTFHESKIFDVLVYDD</sequence>
<evidence type="ECO:0000313" key="2">
    <source>
        <dbReference type="Proteomes" id="UP000786811"/>
    </source>
</evidence>
<dbReference type="OrthoDB" id="504708at2759"/>
<evidence type="ECO:0000313" key="1">
    <source>
        <dbReference type="EMBL" id="CAG5093608.1"/>
    </source>
</evidence>
<name>A0A8J2HCE9_COTCN</name>
<dbReference type="AlphaFoldDB" id="A0A8J2HCE9"/>
<dbReference type="Proteomes" id="UP000786811">
    <property type="component" value="Unassembled WGS sequence"/>
</dbReference>
<proteinExistence type="predicted"/>
<accession>A0A8J2HCE9</accession>
<keyword evidence="2" id="KW-1185">Reference proteome</keyword>